<proteinExistence type="inferred from homology"/>
<evidence type="ECO:0000256" key="6">
    <source>
        <dbReference type="ARBA" id="ARBA00022692"/>
    </source>
</evidence>
<dbReference type="Proteomes" id="UP000001811">
    <property type="component" value="Unplaced"/>
</dbReference>
<dbReference type="CDD" id="cd13949">
    <property type="entry name" value="7tm_V1R_pheromone"/>
    <property type="match status" value="1"/>
</dbReference>
<dbReference type="Pfam" id="PF03402">
    <property type="entry name" value="V1R"/>
    <property type="match status" value="1"/>
</dbReference>
<dbReference type="FunFam" id="1.20.1070.10:FF:000033">
    <property type="entry name" value="Vomeronasal type-1 receptor"/>
    <property type="match status" value="1"/>
</dbReference>
<dbReference type="PANTHER" id="PTHR24062">
    <property type="entry name" value="VOMERONASAL TYPE-1 RECEPTOR"/>
    <property type="match status" value="1"/>
</dbReference>
<accession>A0A5F9CGQ7</accession>
<comment type="function">
    <text evidence="1">Putative pheromone receptor.</text>
</comment>
<dbReference type="Bgee" id="ENSOCUG00000030480">
    <property type="expression patterns" value="Expressed in embryo"/>
</dbReference>
<evidence type="ECO:0000256" key="3">
    <source>
        <dbReference type="ARBA" id="ARBA00010663"/>
    </source>
</evidence>
<feature type="domain" description="G-protein coupled receptors family 1 profile" evidence="14">
    <location>
        <begin position="24"/>
        <end position="285"/>
    </location>
</feature>
<dbReference type="Ensembl" id="ENSOCUT00000047063.1">
    <property type="protein sequence ID" value="ENSOCUP00000032840.1"/>
    <property type="gene ID" value="ENSOCUG00000030480.1"/>
</dbReference>
<organism evidence="15 16">
    <name type="scientific">Oryctolagus cuniculus</name>
    <name type="common">Rabbit</name>
    <dbReference type="NCBI Taxonomy" id="9986"/>
    <lineage>
        <taxon>Eukaryota</taxon>
        <taxon>Metazoa</taxon>
        <taxon>Chordata</taxon>
        <taxon>Craniata</taxon>
        <taxon>Vertebrata</taxon>
        <taxon>Euteleostomi</taxon>
        <taxon>Mammalia</taxon>
        <taxon>Eutheria</taxon>
        <taxon>Euarchontoglires</taxon>
        <taxon>Glires</taxon>
        <taxon>Lagomorpha</taxon>
        <taxon>Leporidae</taxon>
        <taxon>Oryctolagus</taxon>
    </lineage>
</organism>
<dbReference type="OrthoDB" id="9606139at2759"/>
<evidence type="ECO:0000313" key="16">
    <source>
        <dbReference type="Proteomes" id="UP000001811"/>
    </source>
</evidence>
<gene>
    <name evidence="15" type="primary">ORYCUNV1R1649</name>
</gene>
<evidence type="ECO:0000259" key="14">
    <source>
        <dbReference type="PROSITE" id="PS50262"/>
    </source>
</evidence>
<keyword evidence="9 13" id="KW-0472">Membrane</keyword>
<dbReference type="InterPro" id="IPR017452">
    <property type="entry name" value="GPCR_Rhodpsn_7TM"/>
</dbReference>
<dbReference type="GO" id="GO:0007606">
    <property type="term" value="P:sensory perception of chemical stimulus"/>
    <property type="evidence" value="ECO:0007669"/>
    <property type="project" value="UniProtKB-ARBA"/>
</dbReference>
<comment type="similarity">
    <text evidence="3 13">Belongs to the G-protein coupled receptor 1 family.</text>
</comment>
<keyword evidence="5 13" id="KW-0589">Pheromone response</keyword>
<reference evidence="15" key="3">
    <citation type="submission" date="2025-09" db="UniProtKB">
        <authorList>
            <consortium name="Ensembl"/>
        </authorList>
    </citation>
    <scope>IDENTIFICATION</scope>
    <source>
        <strain evidence="15">Thorbecke</strain>
    </source>
</reference>
<dbReference type="SUPFAM" id="SSF81321">
    <property type="entry name" value="Family A G protein-coupled receptor-like"/>
    <property type="match status" value="1"/>
</dbReference>
<evidence type="ECO:0000313" key="15">
    <source>
        <dbReference type="Ensembl" id="ENSOCUP00000032840.1"/>
    </source>
</evidence>
<reference evidence="15 16" key="1">
    <citation type="journal article" date="2011" name="Nature">
        <title>A high-resolution map of human evolutionary constraint using 29 mammals.</title>
        <authorList>
            <person name="Lindblad-Toh K."/>
            <person name="Garber M."/>
            <person name="Zuk O."/>
            <person name="Lin M.F."/>
            <person name="Parker B.J."/>
            <person name="Washietl S."/>
            <person name="Kheradpour P."/>
            <person name="Ernst J."/>
            <person name="Jordan G."/>
            <person name="Mauceli E."/>
            <person name="Ward L.D."/>
            <person name="Lowe C.B."/>
            <person name="Holloway A.K."/>
            <person name="Clamp M."/>
            <person name="Gnerre S."/>
            <person name="Alfoldi J."/>
            <person name="Beal K."/>
            <person name="Chang J."/>
            <person name="Clawson H."/>
            <person name="Cuff J."/>
            <person name="Di Palma F."/>
            <person name="Fitzgerald S."/>
            <person name="Flicek P."/>
            <person name="Guttman M."/>
            <person name="Hubisz M.J."/>
            <person name="Jaffe D.B."/>
            <person name="Jungreis I."/>
            <person name="Kent W.J."/>
            <person name="Kostka D."/>
            <person name="Lara M."/>
            <person name="Martins A.L."/>
            <person name="Massingham T."/>
            <person name="Moltke I."/>
            <person name="Raney B.J."/>
            <person name="Rasmussen M.D."/>
            <person name="Robinson J."/>
            <person name="Stark A."/>
            <person name="Vilella A.J."/>
            <person name="Wen J."/>
            <person name="Xie X."/>
            <person name="Zody M.C."/>
            <person name="Baldwin J."/>
            <person name="Bloom T."/>
            <person name="Chin C.W."/>
            <person name="Heiman D."/>
            <person name="Nicol R."/>
            <person name="Nusbaum C."/>
            <person name="Young S."/>
            <person name="Wilkinson J."/>
            <person name="Worley K.C."/>
            <person name="Kovar C.L."/>
            <person name="Muzny D.M."/>
            <person name="Gibbs R.A."/>
            <person name="Cree A."/>
            <person name="Dihn H.H."/>
            <person name="Fowler G."/>
            <person name="Jhangiani S."/>
            <person name="Joshi V."/>
            <person name="Lee S."/>
            <person name="Lewis L.R."/>
            <person name="Nazareth L.V."/>
            <person name="Okwuonu G."/>
            <person name="Santibanez J."/>
            <person name="Warren W.C."/>
            <person name="Mardis E.R."/>
            <person name="Weinstock G.M."/>
            <person name="Wilson R.K."/>
            <person name="Delehaunty K."/>
            <person name="Dooling D."/>
            <person name="Fronik C."/>
            <person name="Fulton L."/>
            <person name="Fulton B."/>
            <person name="Graves T."/>
            <person name="Minx P."/>
            <person name="Sodergren E."/>
            <person name="Birney E."/>
            <person name="Margulies E.H."/>
            <person name="Herrero J."/>
            <person name="Green E.D."/>
            <person name="Haussler D."/>
            <person name="Siepel A."/>
            <person name="Goldman N."/>
            <person name="Pollard K.S."/>
            <person name="Pedersen J.S."/>
            <person name="Lander E.S."/>
            <person name="Kellis M."/>
        </authorList>
    </citation>
    <scope>NUCLEOTIDE SEQUENCE [LARGE SCALE GENOMIC DNA]</scope>
    <source>
        <strain evidence="16">Thorbecke</strain>
    </source>
</reference>
<keyword evidence="8 13" id="KW-0297">G-protein coupled receptor</keyword>
<dbReference type="GeneTree" id="ENSGT00960000186612"/>
<evidence type="ECO:0000256" key="5">
    <source>
        <dbReference type="ARBA" id="ARBA00022507"/>
    </source>
</evidence>
<dbReference type="AlphaFoldDB" id="A0A5F9CGQ7"/>
<dbReference type="KEGG" id="ocu:100311111"/>
<feature type="transmembrane region" description="Helical" evidence="13">
    <location>
        <begin position="127"/>
        <end position="148"/>
    </location>
</feature>
<feature type="transmembrane region" description="Helical" evidence="13">
    <location>
        <begin position="83"/>
        <end position="106"/>
    </location>
</feature>
<evidence type="ECO:0000256" key="2">
    <source>
        <dbReference type="ARBA" id="ARBA00004651"/>
    </source>
</evidence>
<comment type="subcellular location">
    <subcellularLocation>
        <location evidence="2 13">Cell membrane</location>
        <topology evidence="2 13">Multi-pass membrane protein</topology>
    </subcellularLocation>
</comment>
<evidence type="ECO:0000256" key="12">
    <source>
        <dbReference type="ARBA" id="ARBA00023224"/>
    </source>
</evidence>
<evidence type="ECO:0000256" key="13">
    <source>
        <dbReference type="RuleBase" id="RU364061"/>
    </source>
</evidence>
<feature type="transmembrane region" description="Helical" evidence="13">
    <location>
        <begin position="6"/>
        <end position="34"/>
    </location>
</feature>
<feature type="transmembrane region" description="Helical" evidence="13">
    <location>
        <begin position="234"/>
        <end position="259"/>
    </location>
</feature>
<feature type="transmembrane region" description="Helical" evidence="13">
    <location>
        <begin position="265"/>
        <end position="287"/>
    </location>
</feature>
<dbReference type="RefSeq" id="NP_001160803.1">
    <property type="nucleotide sequence ID" value="NM_001167331.1"/>
</dbReference>
<sequence length="313" mass="35486">MASAKLQVGIIFLTQMGVGIIGNSSLLCLYTFILLTGHKVRPTDSILNHLVLANSFVLFARGIPQAMAAFGLNYFLDEAACKLLFYLHRVARGVSLSTTCLLGGFQATKLCPNFSRWLELRMRSPKFISYCCFLFWILHLLLNIFVPIKMIGPMNSKNLSVKINYGYCSSLSPDRYLKFLVVFLFLTIDFLCLGLMVWASGSMVIVLYRHKQQVQYIHNSLSPRPSHEARATRTILILVSSFCSFYSLSSVLHMWMTVFVIPGQWLVDTSMILSSCFPAFSPFVLFCNETRFSEFHLACRVRKGRFPSLVVTM</sequence>
<dbReference type="GO" id="GO:0019236">
    <property type="term" value="P:response to pheromone"/>
    <property type="evidence" value="ECO:0007669"/>
    <property type="project" value="UniProtKB-KW"/>
</dbReference>
<feature type="transmembrane region" description="Helical" evidence="13">
    <location>
        <begin position="46"/>
        <end position="63"/>
    </location>
</feature>
<evidence type="ECO:0000256" key="8">
    <source>
        <dbReference type="ARBA" id="ARBA00023040"/>
    </source>
</evidence>
<keyword evidence="7 13" id="KW-1133">Transmembrane helix</keyword>
<protein>
    <recommendedName>
        <fullName evidence="13">Vomeronasal type-1 receptor</fullName>
    </recommendedName>
</protein>
<feature type="transmembrane region" description="Helical" evidence="13">
    <location>
        <begin position="179"/>
        <end position="208"/>
    </location>
</feature>
<keyword evidence="10 13" id="KW-0675">Receptor</keyword>
<keyword evidence="11" id="KW-0325">Glycoprotein</keyword>
<evidence type="ECO:0000256" key="9">
    <source>
        <dbReference type="ARBA" id="ARBA00023136"/>
    </source>
</evidence>
<dbReference type="GO" id="GO:0016503">
    <property type="term" value="F:pheromone receptor activity"/>
    <property type="evidence" value="ECO:0007669"/>
    <property type="project" value="InterPro"/>
</dbReference>
<evidence type="ECO:0000256" key="7">
    <source>
        <dbReference type="ARBA" id="ARBA00022989"/>
    </source>
</evidence>
<keyword evidence="16" id="KW-1185">Reference proteome</keyword>
<evidence type="ECO:0000256" key="4">
    <source>
        <dbReference type="ARBA" id="ARBA00022475"/>
    </source>
</evidence>
<dbReference type="PROSITE" id="PS50262">
    <property type="entry name" value="G_PROTEIN_RECEP_F1_2"/>
    <property type="match status" value="1"/>
</dbReference>
<dbReference type="GeneID" id="100311111"/>
<dbReference type="Gene3D" id="1.20.1070.10">
    <property type="entry name" value="Rhodopsin 7-helix transmembrane proteins"/>
    <property type="match status" value="1"/>
</dbReference>
<dbReference type="InterPro" id="IPR004072">
    <property type="entry name" value="Vmron_rcpt_1"/>
</dbReference>
<evidence type="ECO:0000256" key="10">
    <source>
        <dbReference type="ARBA" id="ARBA00023170"/>
    </source>
</evidence>
<keyword evidence="4 13" id="KW-1003">Cell membrane</keyword>
<evidence type="ECO:0000256" key="11">
    <source>
        <dbReference type="ARBA" id="ARBA00023180"/>
    </source>
</evidence>
<evidence type="ECO:0000256" key="1">
    <source>
        <dbReference type="ARBA" id="ARBA00003878"/>
    </source>
</evidence>
<name>A0A5F9CGQ7_RABIT</name>
<reference evidence="15" key="2">
    <citation type="submission" date="2025-08" db="UniProtKB">
        <authorList>
            <consortium name="Ensembl"/>
        </authorList>
    </citation>
    <scope>IDENTIFICATION</scope>
    <source>
        <strain evidence="15">Thorbecke</strain>
    </source>
</reference>
<dbReference type="CTD" id="100311111"/>
<dbReference type="InParanoid" id="A0A5F9CGQ7"/>
<keyword evidence="12 13" id="KW-0807">Transducer</keyword>
<dbReference type="PRINTS" id="PR01534">
    <property type="entry name" value="VOMERONASL1R"/>
</dbReference>
<dbReference type="GO" id="GO:0005886">
    <property type="term" value="C:plasma membrane"/>
    <property type="evidence" value="ECO:0007669"/>
    <property type="project" value="UniProtKB-SubCell"/>
</dbReference>
<keyword evidence="6 13" id="KW-0812">Transmembrane</keyword>